<dbReference type="Proteomes" id="UP001589798">
    <property type="component" value="Unassembled WGS sequence"/>
</dbReference>
<accession>A0ABV6CUR0</accession>
<evidence type="ECO:0000256" key="1">
    <source>
        <dbReference type="SAM" id="MobiDB-lite"/>
    </source>
</evidence>
<sequence>MMASPNFPENDMVRKTTAALVLMLPAVPAPAQDIVPIISPGQAAEGVFHRSRSEAGGNRARQRPAKPLAGTLQARKRACDDRADYRRHYGADHPQVLKLEALCREAGY</sequence>
<feature type="region of interest" description="Disordered" evidence="1">
    <location>
        <begin position="52"/>
        <end position="75"/>
    </location>
</feature>
<protein>
    <submittedName>
        <fullName evidence="2">Uncharacterized protein</fullName>
    </submittedName>
</protein>
<dbReference type="EMBL" id="JBHLWK010000010">
    <property type="protein sequence ID" value="MFC0204452.1"/>
    <property type="molecule type" value="Genomic_DNA"/>
</dbReference>
<name>A0ABV6CUR0_9SPHN</name>
<dbReference type="RefSeq" id="WP_379487198.1">
    <property type="nucleotide sequence ID" value="NZ_JBHLWK010000010.1"/>
</dbReference>
<reference evidence="2 3" key="1">
    <citation type="submission" date="2024-09" db="EMBL/GenBank/DDBJ databases">
        <authorList>
            <person name="Sun Q."/>
            <person name="Mori K."/>
        </authorList>
    </citation>
    <scope>NUCLEOTIDE SEQUENCE [LARGE SCALE GENOMIC DNA]</scope>
    <source>
        <strain evidence="2 3">CCM 7706</strain>
    </source>
</reference>
<comment type="caution">
    <text evidence="2">The sequence shown here is derived from an EMBL/GenBank/DDBJ whole genome shotgun (WGS) entry which is preliminary data.</text>
</comment>
<evidence type="ECO:0000313" key="2">
    <source>
        <dbReference type="EMBL" id="MFC0204452.1"/>
    </source>
</evidence>
<gene>
    <name evidence="2" type="ORF">ACFFJC_09220</name>
</gene>
<keyword evidence="3" id="KW-1185">Reference proteome</keyword>
<organism evidence="2 3">
    <name type="scientific">Novosphingobium soli</name>
    <dbReference type="NCBI Taxonomy" id="574956"/>
    <lineage>
        <taxon>Bacteria</taxon>
        <taxon>Pseudomonadati</taxon>
        <taxon>Pseudomonadota</taxon>
        <taxon>Alphaproteobacteria</taxon>
        <taxon>Sphingomonadales</taxon>
        <taxon>Sphingomonadaceae</taxon>
        <taxon>Novosphingobium</taxon>
    </lineage>
</organism>
<evidence type="ECO:0000313" key="3">
    <source>
        <dbReference type="Proteomes" id="UP001589798"/>
    </source>
</evidence>
<proteinExistence type="predicted"/>